<dbReference type="Proteomes" id="UP000251558">
    <property type="component" value="Unassembled WGS sequence"/>
</dbReference>
<dbReference type="AlphaFoldDB" id="A0A330HFS0"/>
<reference evidence="2" key="1">
    <citation type="submission" date="2018-06" db="EMBL/GenBank/DDBJ databases">
        <authorList>
            <person name="Helene L.C."/>
            <person name="Dall'Agnol R."/>
            <person name="Delamuta J.R."/>
            <person name="Hungria M."/>
        </authorList>
    </citation>
    <scope>NUCLEOTIDE SEQUENCE [LARGE SCALE GENOMIC DNA]</scope>
    <source>
        <strain evidence="2">AC99b</strain>
    </source>
</reference>
<keyword evidence="2" id="KW-1185">Reference proteome</keyword>
<accession>A0A330HFS0</accession>
<reference evidence="1 2" key="2">
    <citation type="submission" date="2018-07" db="EMBL/GenBank/DDBJ databases">
        <title>Diversity of Mesorhizobium strains in Brazil.</title>
        <authorList>
            <person name="Helene L.C.F."/>
            <person name="Dall'Agnol R."/>
            <person name="Delamuta J.R.M."/>
            <person name="Hungria M."/>
        </authorList>
    </citation>
    <scope>NUCLEOTIDE SEQUENCE [LARGE SCALE GENOMIC DNA]</scope>
    <source>
        <strain evidence="1 2">AC99b</strain>
    </source>
</reference>
<evidence type="ECO:0000313" key="1">
    <source>
        <dbReference type="EMBL" id="RAZ85339.1"/>
    </source>
</evidence>
<dbReference type="EMBL" id="QMBP01000020">
    <property type="protein sequence ID" value="RAZ85339.1"/>
    <property type="molecule type" value="Genomic_DNA"/>
</dbReference>
<gene>
    <name evidence="1" type="ORF">DPM33_29565</name>
</gene>
<organism evidence="1 2">
    <name type="scientific">Mesorhizobium hawassense</name>
    <dbReference type="NCBI Taxonomy" id="1209954"/>
    <lineage>
        <taxon>Bacteria</taxon>
        <taxon>Pseudomonadati</taxon>
        <taxon>Pseudomonadota</taxon>
        <taxon>Alphaproteobacteria</taxon>
        <taxon>Hyphomicrobiales</taxon>
        <taxon>Phyllobacteriaceae</taxon>
        <taxon>Mesorhizobium</taxon>
    </lineage>
</organism>
<name>A0A330HFS0_9HYPH</name>
<protein>
    <submittedName>
        <fullName evidence="1">Uncharacterized protein</fullName>
    </submittedName>
</protein>
<evidence type="ECO:0000313" key="2">
    <source>
        <dbReference type="Proteomes" id="UP000251558"/>
    </source>
</evidence>
<proteinExistence type="predicted"/>
<sequence>MDNLFLAIWGKPGRKARRPEEFWLDPPTPGFGRLASAIAVIGVAACLLDHAATAGKTDTAVVAAYKSSTEGSLK</sequence>
<comment type="caution">
    <text evidence="1">The sequence shown here is derived from an EMBL/GenBank/DDBJ whole genome shotgun (WGS) entry which is preliminary data.</text>
</comment>
<dbReference type="OrthoDB" id="8098227at2"/>
<dbReference type="RefSeq" id="WP_112100918.1">
    <property type="nucleotide sequence ID" value="NZ_QMBP01000020.1"/>
</dbReference>